<reference evidence="6 7" key="1">
    <citation type="journal article" date="2019" name="Sci. Rep.">
        <title>Comparative genomics of chytrid fungi reveal insights into the obligate biotrophic and pathogenic lifestyle of Synchytrium endobioticum.</title>
        <authorList>
            <person name="van de Vossenberg B.T.L.H."/>
            <person name="Warris S."/>
            <person name="Nguyen H.D.T."/>
            <person name="van Gent-Pelzer M.P.E."/>
            <person name="Joly D.L."/>
            <person name="van de Geest H.C."/>
            <person name="Bonants P.J.M."/>
            <person name="Smith D.S."/>
            <person name="Levesque C.A."/>
            <person name="van der Lee T.A.J."/>
        </authorList>
    </citation>
    <scope>NUCLEOTIDE SEQUENCE [LARGE SCALE GENOMIC DNA]</scope>
    <source>
        <strain evidence="6 7">CBS 675.73</strain>
    </source>
</reference>
<organism evidence="6 7">
    <name type="scientific">Chytriomyces confervae</name>
    <dbReference type="NCBI Taxonomy" id="246404"/>
    <lineage>
        <taxon>Eukaryota</taxon>
        <taxon>Fungi</taxon>
        <taxon>Fungi incertae sedis</taxon>
        <taxon>Chytridiomycota</taxon>
        <taxon>Chytridiomycota incertae sedis</taxon>
        <taxon>Chytridiomycetes</taxon>
        <taxon>Chytridiales</taxon>
        <taxon>Chytriomycetaceae</taxon>
        <taxon>Chytriomyces</taxon>
    </lineage>
</organism>
<evidence type="ECO:0000256" key="1">
    <source>
        <dbReference type="ARBA" id="ARBA00022574"/>
    </source>
</evidence>
<dbReference type="EMBL" id="QEAP01000198">
    <property type="protein sequence ID" value="TPX73248.1"/>
    <property type="molecule type" value="Genomic_DNA"/>
</dbReference>
<evidence type="ECO:0000313" key="7">
    <source>
        <dbReference type="Proteomes" id="UP000320333"/>
    </source>
</evidence>
<evidence type="ECO:0000313" key="6">
    <source>
        <dbReference type="EMBL" id="TPX73248.1"/>
    </source>
</evidence>
<dbReference type="InterPro" id="IPR015943">
    <property type="entry name" value="WD40/YVTN_repeat-like_dom_sf"/>
</dbReference>
<proteinExistence type="predicted"/>
<keyword evidence="1 3" id="KW-0853">WD repeat</keyword>
<keyword evidence="7" id="KW-1185">Reference proteome</keyword>
<feature type="region of interest" description="Disordered" evidence="4">
    <location>
        <begin position="165"/>
        <end position="184"/>
    </location>
</feature>
<gene>
    <name evidence="6" type="ORF">CcCBS67573_g05481</name>
</gene>
<protein>
    <recommendedName>
        <fullName evidence="5">Histone-binding protein RBBP4-like N-terminal domain-containing protein</fullName>
    </recommendedName>
</protein>
<feature type="region of interest" description="Disordered" evidence="4">
    <location>
        <begin position="1"/>
        <end position="80"/>
    </location>
</feature>
<evidence type="ECO:0000256" key="4">
    <source>
        <dbReference type="SAM" id="MobiDB-lite"/>
    </source>
</evidence>
<dbReference type="GO" id="GO:0005730">
    <property type="term" value="C:nucleolus"/>
    <property type="evidence" value="ECO:0007669"/>
    <property type="project" value="TreeGrafter"/>
</dbReference>
<sequence>MGTPKKRTQDEDHEHGRRNPVSAADDHMAEEDEGMGEFEDNFVDELEQDDEGEVIVDNDDDDDDDEDMDAEMENDEEEEEEVRVYLPGDELKEGEVLVADNSAYEMLHQLQVEWPCLSFDILRDNLGLMRKQFPMTSYIVAGSQAERAKDNKLYLMKMSDLHRTKHDNDDEMDEDSGDEDLDDDPVLEYKTVPHNGGVNRVRVMPHPESHIVASWSEYGKVHIWDLTQVVASLDTPGLTANVTKPLFNVDRHNKVEGFAMDWSSLGNKYRLLTGDCASKIFLTTLHSNTAFQTDALPFTGHESSIEDLQWSPAEESVFSSCSADGTIRVWDVRTKGKAQISWKAHDSDVNVISWNRLTDRLIASGSDSGEFSVWDLRTVASTAGTKGPQTPAASFNWHKKPITSIEWHPAESSMLAVAGADDQVTLWDLALERDAEEEPMMAANAAAAGAPKVEVPPQLLFIHQGQESVKEVHWHPQAPGVLVSTALSGFNVFKTINS</sequence>
<keyword evidence="2" id="KW-0677">Repeat</keyword>
<feature type="compositionally biased region" description="Basic and acidic residues" evidence="4">
    <location>
        <begin position="7"/>
        <end position="17"/>
    </location>
</feature>
<feature type="repeat" description="WD" evidence="3">
    <location>
        <begin position="395"/>
        <end position="429"/>
    </location>
</feature>
<dbReference type="Gene3D" id="2.130.10.10">
    <property type="entry name" value="YVTN repeat-like/Quinoprotein amine dehydrogenase"/>
    <property type="match status" value="1"/>
</dbReference>
<feature type="repeat" description="WD" evidence="3">
    <location>
        <begin position="298"/>
        <end position="340"/>
    </location>
</feature>
<name>A0A507FD94_9FUNG</name>
<evidence type="ECO:0000256" key="3">
    <source>
        <dbReference type="PROSITE-ProRule" id="PRU00221"/>
    </source>
</evidence>
<dbReference type="InterPro" id="IPR022052">
    <property type="entry name" value="Histone-bd_RBBP4-like_N"/>
</dbReference>
<dbReference type="PANTHER" id="PTHR45903:SF1">
    <property type="entry name" value="GLUTAMATE-RICH WD REPEAT-CONTAINING PROTEIN 1"/>
    <property type="match status" value="1"/>
</dbReference>
<dbReference type="OrthoDB" id="2161379at2759"/>
<dbReference type="InterPro" id="IPR036322">
    <property type="entry name" value="WD40_repeat_dom_sf"/>
</dbReference>
<dbReference type="STRING" id="246404.A0A507FD94"/>
<feature type="domain" description="Histone-binding protein RBBP4-like N-terminal" evidence="5">
    <location>
        <begin position="95"/>
        <end position="162"/>
    </location>
</feature>
<dbReference type="PANTHER" id="PTHR45903">
    <property type="entry name" value="GLUTAMATE-RICH WD REPEAT-CONTAINING PROTEIN 1"/>
    <property type="match status" value="1"/>
</dbReference>
<dbReference type="SMART" id="SM00320">
    <property type="entry name" value="WD40"/>
    <property type="match status" value="5"/>
</dbReference>
<dbReference type="PROSITE" id="PS50082">
    <property type="entry name" value="WD_REPEATS_2"/>
    <property type="match status" value="3"/>
</dbReference>
<dbReference type="GO" id="GO:0042254">
    <property type="term" value="P:ribosome biogenesis"/>
    <property type="evidence" value="ECO:0007669"/>
    <property type="project" value="TreeGrafter"/>
</dbReference>
<dbReference type="InterPro" id="IPR001680">
    <property type="entry name" value="WD40_rpt"/>
</dbReference>
<dbReference type="Pfam" id="PF00400">
    <property type="entry name" value="WD40"/>
    <property type="match status" value="3"/>
</dbReference>
<comment type="caution">
    <text evidence="6">The sequence shown here is derived from an EMBL/GenBank/DDBJ whole genome shotgun (WGS) entry which is preliminary data.</text>
</comment>
<dbReference type="PROSITE" id="PS50294">
    <property type="entry name" value="WD_REPEATS_REGION"/>
    <property type="match status" value="2"/>
</dbReference>
<feature type="compositionally biased region" description="Acidic residues" evidence="4">
    <location>
        <begin position="169"/>
        <end position="184"/>
    </location>
</feature>
<feature type="repeat" description="WD" evidence="3">
    <location>
        <begin position="342"/>
        <end position="378"/>
    </location>
</feature>
<evidence type="ECO:0000256" key="2">
    <source>
        <dbReference type="ARBA" id="ARBA00022737"/>
    </source>
</evidence>
<feature type="compositionally biased region" description="Acidic residues" evidence="4">
    <location>
        <begin position="28"/>
        <end position="80"/>
    </location>
</feature>
<dbReference type="AlphaFoldDB" id="A0A507FD94"/>
<dbReference type="SUPFAM" id="SSF50978">
    <property type="entry name" value="WD40 repeat-like"/>
    <property type="match status" value="1"/>
</dbReference>
<evidence type="ECO:0000259" key="5">
    <source>
        <dbReference type="Pfam" id="PF12265"/>
    </source>
</evidence>
<accession>A0A507FD94</accession>
<dbReference type="Pfam" id="PF12265">
    <property type="entry name" value="CAF1C_H4-bd"/>
    <property type="match status" value="1"/>
</dbReference>
<dbReference type="Proteomes" id="UP000320333">
    <property type="component" value="Unassembled WGS sequence"/>
</dbReference>
<dbReference type="InterPro" id="IPR051972">
    <property type="entry name" value="Glutamate-rich_WD_repeat"/>
</dbReference>